<feature type="compositionally biased region" description="Low complexity" evidence="1">
    <location>
        <begin position="130"/>
        <end position="140"/>
    </location>
</feature>
<dbReference type="EMBL" id="CAUYUJ010016083">
    <property type="protein sequence ID" value="CAK0861669.1"/>
    <property type="molecule type" value="Genomic_DNA"/>
</dbReference>
<organism evidence="2 3">
    <name type="scientific">Prorocentrum cordatum</name>
    <dbReference type="NCBI Taxonomy" id="2364126"/>
    <lineage>
        <taxon>Eukaryota</taxon>
        <taxon>Sar</taxon>
        <taxon>Alveolata</taxon>
        <taxon>Dinophyceae</taxon>
        <taxon>Prorocentrales</taxon>
        <taxon>Prorocentraceae</taxon>
        <taxon>Prorocentrum</taxon>
    </lineage>
</organism>
<evidence type="ECO:0000313" key="3">
    <source>
        <dbReference type="Proteomes" id="UP001189429"/>
    </source>
</evidence>
<feature type="region of interest" description="Disordered" evidence="1">
    <location>
        <begin position="1"/>
        <end position="24"/>
    </location>
</feature>
<dbReference type="Proteomes" id="UP001189429">
    <property type="component" value="Unassembled WGS sequence"/>
</dbReference>
<sequence>MSAARPEGQQRHGGGGDAAPGRRCAAEAPYSARYDELHEWVYHQSSNQAAVVGARQVVDSSFPKAAGWQVGATQEQTRKFWQDQGKAEVGRENRKLVDRLQKISGGIGESEGVRVPRAELRGRSPHALHRPASAAALRAAGGDGESRQQPRSRADPPRWKTQRAIEQDTLGLVRPILGSSCSRAGETEDFARHRRGEQLLRRIAEGRRPRCRWSSGGLPRPLAPAASPGGSMTRELHGLFFLADLQRAGQGQLAVERAATAVGRLAGAQHDGLSGTLLPAASLAPEPMEMAAAEPGETAAAGLEGTPGRAQTWGGQNCDEETARRRWSGLPEISRASTEAGGVPEGVVQEPAWHGDSAAPPMSGALSYGYLLQDLAHMPTDTFQRYFRDDLQPWRRVSHRPRQHDAVAELAVLCSEDWNDASVTSGSPSAAKALGGSRGPKRRPRHRHGAALGGQA</sequence>
<reference evidence="2" key="1">
    <citation type="submission" date="2023-10" db="EMBL/GenBank/DDBJ databases">
        <authorList>
            <person name="Chen Y."/>
            <person name="Shah S."/>
            <person name="Dougan E. K."/>
            <person name="Thang M."/>
            <person name="Chan C."/>
        </authorList>
    </citation>
    <scope>NUCLEOTIDE SEQUENCE [LARGE SCALE GENOMIC DNA]</scope>
</reference>
<protein>
    <submittedName>
        <fullName evidence="2">Uncharacterized protein</fullName>
    </submittedName>
</protein>
<name>A0ABN9UNZ7_9DINO</name>
<keyword evidence="3" id="KW-1185">Reference proteome</keyword>
<comment type="caution">
    <text evidence="2">The sequence shown here is derived from an EMBL/GenBank/DDBJ whole genome shotgun (WGS) entry which is preliminary data.</text>
</comment>
<feature type="compositionally biased region" description="Basic residues" evidence="1">
    <location>
        <begin position="439"/>
        <end position="449"/>
    </location>
</feature>
<feature type="compositionally biased region" description="Basic and acidic residues" evidence="1">
    <location>
        <begin position="144"/>
        <end position="162"/>
    </location>
</feature>
<feature type="region of interest" description="Disordered" evidence="1">
    <location>
        <begin position="122"/>
        <end position="162"/>
    </location>
</feature>
<evidence type="ECO:0000256" key="1">
    <source>
        <dbReference type="SAM" id="MobiDB-lite"/>
    </source>
</evidence>
<proteinExistence type="predicted"/>
<evidence type="ECO:0000313" key="2">
    <source>
        <dbReference type="EMBL" id="CAK0861669.1"/>
    </source>
</evidence>
<feature type="region of interest" description="Disordered" evidence="1">
    <location>
        <begin position="421"/>
        <end position="456"/>
    </location>
</feature>
<gene>
    <name evidence="2" type="ORF">PCOR1329_LOCUS50276</name>
</gene>
<accession>A0ABN9UNZ7</accession>